<feature type="coiled-coil region" evidence="1">
    <location>
        <begin position="142"/>
        <end position="227"/>
    </location>
</feature>
<gene>
    <name evidence="2" type="ORF">FRUB_07061</name>
</gene>
<keyword evidence="3" id="KW-1185">Reference proteome</keyword>
<name>A0A225D8R2_9BACT</name>
<proteinExistence type="predicted"/>
<keyword evidence="1" id="KW-0175">Coiled coil</keyword>
<dbReference type="RefSeq" id="WP_088257762.1">
    <property type="nucleotide sequence ID" value="NZ_NIDE01000014.1"/>
</dbReference>
<sequence length="267" mass="30001">MIKKLLIVGAIATVAFVVLKGTKIAGYVRQEAAALTNWADDQIPVEKKIAQMRKDVGALDKDIERVKNDLAREIVEVRELTTKTTDMRAAVDAERKALVARGESLKDATEKVKLGGRFVSVPEAKDQLKQDAEFFKKKKTQLATSEKMLERREQIKETLKKQLDGLVQKKQEVNLEIDAVEAEFKSLQLQQIESKYQTDDTRLSKIKETLRDLKKKVDVEKERLNLEPKGLVEEPTAATTESVDDILRDVTGGTKPAAADKIDQTKE</sequence>
<evidence type="ECO:0000313" key="3">
    <source>
        <dbReference type="Proteomes" id="UP000214646"/>
    </source>
</evidence>
<reference evidence="3" key="1">
    <citation type="submission" date="2017-06" db="EMBL/GenBank/DDBJ databases">
        <title>Genome analysis of Fimbriiglobus ruber SP5, the first member of the order Planctomycetales with confirmed chitinolytic capability.</title>
        <authorList>
            <person name="Ravin N.V."/>
            <person name="Rakitin A.L."/>
            <person name="Ivanova A.A."/>
            <person name="Beletsky A.V."/>
            <person name="Kulichevskaya I.S."/>
            <person name="Mardanov A.V."/>
            <person name="Dedysh S.N."/>
        </authorList>
    </citation>
    <scope>NUCLEOTIDE SEQUENCE [LARGE SCALE GENOMIC DNA]</scope>
    <source>
        <strain evidence="3">SP5</strain>
    </source>
</reference>
<evidence type="ECO:0008006" key="4">
    <source>
        <dbReference type="Google" id="ProtNLM"/>
    </source>
</evidence>
<evidence type="ECO:0000256" key="1">
    <source>
        <dbReference type="SAM" id="Coils"/>
    </source>
</evidence>
<evidence type="ECO:0000313" key="2">
    <source>
        <dbReference type="EMBL" id="OWK37941.1"/>
    </source>
</evidence>
<feature type="coiled-coil region" evidence="1">
    <location>
        <begin position="49"/>
        <end position="83"/>
    </location>
</feature>
<dbReference type="OrthoDB" id="283030at2"/>
<accession>A0A225D8R2</accession>
<dbReference type="AlphaFoldDB" id="A0A225D8R2"/>
<dbReference type="Proteomes" id="UP000214646">
    <property type="component" value="Unassembled WGS sequence"/>
</dbReference>
<comment type="caution">
    <text evidence="2">The sequence shown here is derived from an EMBL/GenBank/DDBJ whole genome shotgun (WGS) entry which is preliminary data.</text>
</comment>
<protein>
    <recommendedName>
        <fullName evidence="4">Chromosome partition protein Smc</fullName>
    </recommendedName>
</protein>
<organism evidence="2 3">
    <name type="scientific">Fimbriiglobus ruber</name>
    <dbReference type="NCBI Taxonomy" id="1908690"/>
    <lineage>
        <taxon>Bacteria</taxon>
        <taxon>Pseudomonadati</taxon>
        <taxon>Planctomycetota</taxon>
        <taxon>Planctomycetia</taxon>
        <taxon>Gemmatales</taxon>
        <taxon>Gemmataceae</taxon>
        <taxon>Fimbriiglobus</taxon>
    </lineage>
</organism>
<dbReference type="EMBL" id="NIDE01000014">
    <property type="protein sequence ID" value="OWK37941.1"/>
    <property type="molecule type" value="Genomic_DNA"/>
</dbReference>